<dbReference type="InterPro" id="IPR058636">
    <property type="entry name" value="Beta-barrel_YknX"/>
</dbReference>
<comment type="subcellular location">
    <subcellularLocation>
        <location evidence="1">Cell envelope</location>
    </subcellularLocation>
</comment>
<dbReference type="Pfam" id="PF25990">
    <property type="entry name" value="Beta-barrel_YknX"/>
    <property type="match status" value="1"/>
</dbReference>
<gene>
    <name evidence="7" type="ORF">H8S20_07345</name>
</gene>
<keyword evidence="4" id="KW-0812">Transmembrane</keyword>
<protein>
    <submittedName>
        <fullName evidence="7">Efflux RND transporter periplasmic adaptor subunit</fullName>
    </submittedName>
</protein>
<keyword evidence="4" id="KW-1133">Transmembrane helix</keyword>
<reference evidence="7 8" key="1">
    <citation type="submission" date="2020-08" db="EMBL/GenBank/DDBJ databases">
        <title>Genome public.</title>
        <authorList>
            <person name="Liu C."/>
            <person name="Sun Q."/>
        </authorList>
    </citation>
    <scope>NUCLEOTIDE SEQUENCE [LARGE SCALE GENOMIC DNA]</scope>
    <source>
        <strain evidence="7 8">NSJ-6</strain>
    </source>
</reference>
<feature type="coiled-coil region" evidence="3">
    <location>
        <begin position="106"/>
        <end position="133"/>
    </location>
</feature>
<organism evidence="7 8">
    <name type="scientific">Clostridium hominis</name>
    <dbReference type="NCBI Taxonomy" id="2763036"/>
    <lineage>
        <taxon>Bacteria</taxon>
        <taxon>Bacillati</taxon>
        <taxon>Bacillota</taxon>
        <taxon>Clostridia</taxon>
        <taxon>Eubacteriales</taxon>
        <taxon>Clostridiaceae</taxon>
        <taxon>Clostridium</taxon>
    </lineage>
</organism>
<name>A0ABR7DBE2_9CLOT</name>
<dbReference type="Gene3D" id="2.40.420.20">
    <property type="match status" value="1"/>
</dbReference>
<evidence type="ECO:0000256" key="3">
    <source>
        <dbReference type="SAM" id="Coils"/>
    </source>
</evidence>
<evidence type="ECO:0000313" key="8">
    <source>
        <dbReference type="Proteomes" id="UP000596929"/>
    </source>
</evidence>
<dbReference type="Gene3D" id="2.40.30.170">
    <property type="match status" value="1"/>
</dbReference>
<evidence type="ECO:0000256" key="2">
    <source>
        <dbReference type="ARBA" id="ARBA00023054"/>
    </source>
</evidence>
<dbReference type="PANTHER" id="PTHR32347">
    <property type="entry name" value="EFFLUX SYSTEM COMPONENT YKNX-RELATED"/>
    <property type="match status" value="1"/>
</dbReference>
<feature type="domain" description="CzcB-like C-terminal circularly permuted SH3-like" evidence="5">
    <location>
        <begin position="288"/>
        <end position="340"/>
    </location>
</feature>
<dbReference type="PANTHER" id="PTHR32347:SF14">
    <property type="entry name" value="EFFLUX SYSTEM COMPONENT YKNX-RELATED"/>
    <property type="match status" value="1"/>
</dbReference>
<feature type="domain" description="YknX-like beta-barrel" evidence="6">
    <location>
        <begin position="206"/>
        <end position="272"/>
    </location>
</feature>
<evidence type="ECO:0000259" key="6">
    <source>
        <dbReference type="Pfam" id="PF25990"/>
    </source>
</evidence>
<keyword evidence="2 3" id="KW-0175">Coiled coil</keyword>
<dbReference type="Proteomes" id="UP000596929">
    <property type="component" value="Unassembled WGS sequence"/>
</dbReference>
<evidence type="ECO:0000256" key="1">
    <source>
        <dbReference type="ARBA" id="ARBA00004196"/>
    </source>
</evidence>
<dbReference type="SUPFAM" id="SSF111369">
    <property type="entry name" value="HlyD-like secretion proteins"/>
    <property type="match status" value="1"/>
</dbReference>
<keyword evidence="8" id="KW-1185">Reference proteome</keyword>
<accession>A0ABR7DBE2</accession>
<evidence type="ECO:0000313" key="7">
    <source>
        <dbReference type="EMBL" id="MBC5628701.1"/>
    </source>
</evidence>
<comment type="caution">
    <text evidence="7">The sequence shown here is derived from an EMBL/GenBank/DDBJ whole genome shotgun (WGS) entry which is preliminary data.</text>
</comment>
<proteinExistence type="predicted"/>
<evidence type="ECO:0000259" key="5">
    <source>
        <dbReference type="Pfam" id="PF25975"/>
    </source>
</evidence>
<keyword evidence="4" id="KW-0472">Membrane</keyword>
<dbReference type="InterPro" id="IPR058649">
    <property type="entry name" value="CzcB_C"/>
</dbReference>
<sequence length="341" mass="37507">MGGEIRKLVFKKKKSLTIIFLIAILAITAGYFTIKNVDDKNLEEEINRPREYEVTRGNITAGTNGAGIIKFESVDHNFSQSVTIDEIYVKEGQRVSEGDKLVSLSVEEIQKKINELYGSLKRANMELEQAKKAPEYSKDAVELAELEVYRLNTEINKLYELRESPVLYAKVSGVVMSLGGTANSITSPDIPIVVIGNSDKVFAEIVVSQNDINNIQKDQIVTLEVAALQDEKIPGKVSYVNLKPNSEGNSTTYKVIVDVEGKDYGLLEGMTTNAQFILKEVKDVLILSNKAIKLKDGNQVVNVKNEDGTLREVTIQTGFSDGRNSEILSGLKEGDTVVVGG</sequence>
<evidence type="ECO:0000256" key="4">
    <source>
        <dbReference type="SAM" id="Phobius"/>
    </source>
</evidence>
<dbReference type="EMBL" id="JACOOO010000013">
    <property type="protein sequence ID" value="MBC5628701.1"/>
    <property type="molecule type" value="Genomic_DNA"/>
</dbReference>
<dbReference type="InterPro" id="IPR050465">
    <property type="entry name" value="UPF0194_transport"/>
</dbReference>
<feature type="transmembrane region" description="Helical" evidence="4">
    <location>
        <begin position="16"/>
        <end position="34"/>
    </location>
</feature>
<dbReference type="Pfam" id="PF25975">
    <property type="entry name" value="CzcB_C"/>
    <property type="match status" value="1"/>
</dbReference>